<evidence type="ECO:0000313" key="1">
    <source>
        <dbReference type="EMBL" id="KAF0766998.1"/>
    </source>
</evidence>
<reference evidence="1 2" key="1">
    <citation type="submission" date="2019-08" db="EMBL/GenBank/DDBJ databases">
        <title>Whole genome of Aphis craccivora.</title>
        <authorList>
            <person name="Voronova N.V."/>
            <person name="Shulinski R.S."/>
            <person name="Bandarenka Y.V."/>
            <person name="Zhorov D.G."/>
            <person name="Warner D."/>
        </authorList>
    </citation>
    <scope>NUCLEOTIDE SEQUENCE [LARGE SCALE GENOMIC DNA]</scope>
    <source>
        <strain evidence="1">180601</strain>
        <tissue evidence="1">Whole Body</tissue>
    </source>
</reference>
<gene>
    <name evidence="1" type="ORF">FWK35_00007194</name>
</gene>
<proteinExistence type="predicted"/>
<dbReference type="EMBL" id="VUJU01001061">
    <property type="protein sequence ID" value="KAF0766998.1"/>
    <property type="molecule type" value="Genomic_DNA"/>
</dbReference>
<comment type="caution">
    <text evidence="1">The sequence shown here is derived from an EMBL/GenBank/DDBJ whole genome shotgun (WGS) entry which is preliminary data.</text>
</comment>
<evidence type="ECO:0000313" key="2">
    <source>
        <dbReference type="Proteomes" id="UP000478052"/>
    </source>
</evidence>
<dbReference type="Proteomes" id="UP000478052">
    <property type="component" value="Unassembled WGS sequence"/>
</dbReference>
<name>A0A6G0Z8U0_APHCR</name>
<protein>
    <submittedName>
        <fullName evidence="1">Uncharacterized protein</fullName>
    </submittedName>
</protein>
<keyword evidence="2" id="KW-1185">Reference proteome</keyword>
<sequence>MLNLKIFRSNLKRNYQKSSILNSDYFLNSEIIENRLILVFNSVILCDNQEITFLGYRDYGDYAKEIIDYPAKKPRKL</sequence>
<dbReference type="AlphaFoldDB" id="A0A6G0Z8U0"/>
<accession>A0A6G0Z8U0</accession>
<organism evidence="1 2">
    <name type="scientific">Aphis craccivora</name>
    <name type="common">Cowpea aphid</name>
    <dbReference type="NCBI Taxonomy" id="307492"/>
    <lineage>
        <taxon>Eukaryota</taxon>
        <taxon>Metazoa</taxon>
        <taxon>Ecdysozoa</taxon>
        <taxon>Arthropoda</taxon>
        <taxon>Hexapoda</taxon>
        <taxon>Insecta</taxon>
        <taxon>Pterygota</taxon>
        <taxon>Neoptera</taxon>
        <taxon>Paraneoptera</taxon>
        <taxon>Hemiptera</taxon>
        <taxon>Sternorrhyncha</taxon>
        <taxon>Aphidomorpha</taxon>
        <taxon>Aphidoidea</taxon>
        <taxon>Aphididae</taxon>
        <taxon>Aphidini</taxon>
        <taxon>Aphis</taxon>
        <taxon>Aphis</taxon>
    </lineage>
</organism>